<dbReference type="OrthoDB" id="9795675at2"/>
<reference evidence="4 5" key="1">
    <citation type="submission" date="2017-03" db="EMBL/GenBank/DDBJ databases">
        <authorList>
            <person name="Afonso C.L."/>
            <person name="Miller P.J."/>
            <person name="Scott M.A."/>
            <person name="Spackman E."/>
            <person name="Goraichik I."/>
            <person name="Dimitrov K.M."/>
            <person name="Suarez D.L."/>
            <person name="Swayne D.E."/>
        </authorList>
    </citation>
    <scope>NUCLEOTIDE SEQUENCE [LARGE SCALE GENOMIC DNA]</scope>
    <source>
        <strain evidence="4 5">CECT 7639</strain>
    </source>
</reference>
<dbReference type="AlphaFoldDB" id="A0A1Y5RKL6"/>
<organism evidence="4 5">
    <name type="scientific">Falsiruegeria litorea R37</name>
    <dbReference type="NCBI Taxonomy" id="1200284"/>
    <lineage>
        <taxon>Bacteria</taxon>
        <taxon>Pseudomonadati</taxon>
        <taxon>Pseudomonadota</taxon>
        <taxon>Alphaproteobacteria</taxon>
        <taxon>Rhodobacterales</taxon>
        <taxon>Roseobacteraceae</taxon>
        <taxon>Falsiruegeria</taxon>
    </lineage>
</organism>
<dbReference type="PANTHER" id="PTHR45953:SF1">
    <property type="entry name" value="IDURONATE 2-SULFATASE"/>
    <property type="match status" value="1"/>
</dbReference>
<dbReference type="GO" id="GO:0046872">
    <property type="term" value="F:metal ion binding"/>
    <property type="evidence" value="ECO:0007669"/>
    <property type="project" value="UniProtKB-KW"/>
</dbReference>
<dbReference type="Gene3D" id="3.40.720.10">
    <property type="entry name" value="Alkaline Phosphatase, subunit A"/>
    <property type="match status" value="1"/>
</dbReference>
<dbReference type="InterPro" id="IPR000917">
    <property type="entry name" value="Sulfatase_N"/>
</dbReference>
<keyword evidence="2 4" id="KW-0378">Hydrolase</keyword>
<dbReference type="EMBL" id="FWFO01000001">
    <property type="protein sequence ID" value="SLN19687.1"/>
    <property type="molecule type" value="Genomic_DNA"/>
</dbReference>
<dbReference type="GO" id="GO:0005737">
    <property type="term" value="C:cytoplasm"/>
    <property type="evidence" value="ECO:0007669"/>
    <property type="project" value="TreeGrafter"/>
</dbReference>
<evidence type="ECO:0000259" key="3">
    <source>
        <dbReference type="Pfam" id="PF00884"/>
    </source>
</evidence>
<feature type="domain" description="Sulfatase N-terminal" evidence="3">
    <location>
        <begin position="5"/>
        <end position="340"/>
    </location>
</feature>
<dbReference type="CDD" id="cd16037">
    <property type="entry name" value="sulfatase_like"/>
    <property type="match status" value="1"/>
</dbReference>
<keyword evidence="5" id="KW-1185">Reference proteome</keyword>
<evidence type="ECO:0000313" key="5">
    <source>
        <dbReference type="Proteomes" id="UP000193077"/>
    </source>
</evidence>
<evidence type="ECO:0000256" key="1">
    <source>
        <dbReference type="ARBA" id="ARBA00022723"/>
    </source>
</evidence>
<dbReference type="GO" id="GO:0047753">
    <property type="term" value="F:choline-sulfatase activity"/>
    <property type="evidence" value="ECO:0007669"/>
    <property type="project" value="UniProtKB-EC"/>
</dbReference>
<accession>A0A1Y5RKL6</accession>
<dbReference type="InterPro" id="IPR017850">
    <property type="entry name" value="Alkaline_phosphatase_core_sf"/>
</dbReference>
<evidence type="ECO:0000256" key="2">
    <source>
        <dbReference type="ARBA" id="ARBA00022801"/>
    </source>
</evidence>
<protein>
    <submittedName>
        <fullName evidence="4">Choline-sulfatase</fullName>
        <ecNumber evidence="4">3.1.6.6</ecNumber>
    </submittedName>
</protein>
<dbReference type="EC" id="3.1.6.6" evidence="4"/>
<dbReference type="SUPFAM" id="SSF53649">
    <property type="entry name" value="Alkaline phosphatase-like"/>
    <property type="match status" value="1"/>
</dbReference>
<evidence type="ECO:0000313" key="4">
    <source>
        <dbReference type="EMBL" id="SLN19687.1"/>
    </source>
</evidence>
<dbReference type="PANTHER" id="PTHR45953">
    <property type="entry name" value="IDURONATE 2-SULFATASE"/>
    <property type="match status" value="1"/>
</dbReference>
<dbReference type="Pfam" id="PF00884">
    <property type="entry name" value="Sulfatase"/>
    <property type="match status" value="1"/>
</dbReference>
<dbReference type="Proteomes" id="UP000193077">
    <property type="component" value="Unassembled WGS sequence"/>
</dbReference>
<name>A0A1Y5RKL6_9RHOB</name>
<dbReference type="RefSeq" id="WP_085794175.1">
    <property type="nucleotide sequence ID" value="NZ_FWFO01000001.1"/>
</dbReference>
<gene>
    <name evidence="4" type="primary">betC_1</name>
    <name evidence="4" type="ORF">TRL7639_00454</name>
</gene>
<sequence>MKPANTIVLMSDEHASRIMGCAGHPFVRTPNLDRLAARGTRFDAAYTNSPICVPARASFATGKYGHQTGHWDNATPYTGAPKSWGHYLQDNGNPVGSIGKLHYRNETDPVGLDFQQIPMHLVNGVGDVLGCVREPMPRRWKARDLADSAGPGETAYTAYDRNITEAAIEWLTKRGLEETPDKPWTVFISMVAPHFPLTAPQAFYDMYKDMDLWPSKPAREDDHPWLKALRHCFVYDNFTDERTQAALTGYFGLVSFMDANVGKILDAVEAAGLTENTRIIYVSDHGDNMGERGMWGKSNMYEEAAAVPMIMAGPDVPQDHVCKTPTSLADVFPTVLEAAGLQAEDPELPGRSLLQIAAESDCNQRAVFSEYHAAGAASGAFMIRKGKWKYIYYVGMTPQLFDLEADLAEVNDLGTSPEHQAVLEDLHAELLKVCDPEAVDRQAKADQASIVDANGGVEAVLERGGFGATPAPGAKADFAASGVNQ</sequence>
<proteinExistence type="predicted"/>
<keyword evidence="1" id="KW-0479">Metal-binding</keyword>